<organism evidence="2 3">
    <name type="scientific">[Myrmecia] bisecta</name>
    <dbReference type="NCBI Taxonomy" id="41462"/>
    <lineage>
        <taxon>Eukaryota</taxon>
        <taxon>Viridiplantae</taxon>
        <taxon>Chlorophyta</taxon>
        <taxon>core chlorophytes</taxon>
        <taxon>Trebouxiophyceae</taxon>
        <taxon>Trebouxiales</taxon>
        <taxon>Trebouxiaceae</taxon>
        <taxon>Myrmecia</taxon>
    </lineage>
</organism>
<keyword evidence="3" id="KW-1185">Reference proteome</keyword>
<evidence type="ECO:0000313" key="3">
    <source>
        <dbReference type="Proteomes" id="UP001489004"/>
    </source>
</evidence>
<dbReference type="AlphaFoldDB" id="A0AAW1PRJ5"/>
<gene>
    <name evidence="2" type="ORF">WJX72_000523</name>
</gene>
<feature type="transmembrane region" description="Helical" evidence="1">
    <location>
        <begin position="20"/>
        <end position="46"/>
    </location>
</feature>
<evidence type="ECO:0000313" key="2">
    <source>
        <dbReference type="EMBL" id="KAK9811243.1"/>
    </source>
</evidence>
<feature type="transmembrane region" description="Helical" evidence="1">
    <location>
        <begin position="143"/>
        <end position="165"/>
    </location>
</feature>
<comment type="caution">
    <text evidence="2">The sequence shown here is derived from an EMBL/GenBank/DDBJ whole genome shotgun (WGS) entry which is preliminary data.</text>
</comment>
<evidence type="ECO:0000256" key="1">
    <source>
        <dbReference type="SAM" id="Phobius"/>
    </source>
</evidence>
<sequence>MEQQDLYGPMPPLNGVQSNAAIMLGMLGAIGAGVPLLGAHFFFLLQMFHQQSGRGDKYTPAYFRARIYFYAFLLVLRGVAESALGALIRDDIGSGMLAAPVVTLPFVVVYPEISIADGLLVLCFGLLGIIIAVAGLRGMAVPYFGLGAFVIVFQLATYILTQIGLSPAPKVVAAILTGNTVIGVLMPVYLVANMQQRPDYCHLPAPSEVLL</sequence>
<keyword evidence="1" id="KW-0812">Transmembrane</keyword>
<keyword evidence="1" id="KW-1133">Transmembrane helix</keyword>
<feature type="transmembrane region" description="Helical" evidence="1">
    <location>
        <begin position="67"/>
        <end position="88"/>
    </location>
</feature>
<dbReference type="Proteomes" id="UP001489004">
    <property type="component" value="Unassembled WGS sequence"/>
</dbReference>
<proteinExistence type="predicted"/>
<name>A0AAW1PRJ5_9CHLO</name>
<protein>
    <submittedName>
        <fullName evidence="2">Uncharacterized protein</fullName>
    </submittedName>
</protein>
<reference evidence="2 3" key="1">
    <citation type="journal article" date="2024" name="Nat. Commun.">
        <title>Phylogenomics reveals the evolutionary origins of lichenization in chlorophyte algae.</title>
        <authorList>
            <person name="Puginier C."/>
            <person name="Libourel C."/>
            <person name="Otte J."/>
            <person name="Skaloud P."/>
            <person name="Haon M."/>
            <person name="Grisel S."/>
            <person name="Petersen M."/>
            <person name="Berrin J.G."/>
            <person name="Delaux P.M."/>
            <person name="Dal Grande F."/>
            <person name="Keller J."/>
        </authorList>
    </citation>
    <scope>NUCLEOTIDE SEQUENCE [LARGE SCALE GENOMIC DNA]</scope>
    <source>
        <strain evidence="2 3">SAG 2043</strain>
    </source>
</reference>
<accession>A0AAW1PRJ5</accession>
<keyword evidence="1" id="KW-0472">Membrane</keyword>
<feature type="transmembrane region" description="Helical" evidence="1">
    <location>
        <begin position="171"/>
        <end position="192"/>
    </location>
</feature>
<dbReference type="EMBL" id="JALJOR010000009">
    <property type="protein sequence ID" value="KAK9811243.1"/>
    <property type="molecule type" value="Genomic_DNA"/>
</dbReference>
<feature type="transmembrane region" description="Helical" evidence="1">
    <location>
        <begin position="108"/>
        <end position="136"/>
    </location>
</feature>